<evidence type="ECO:0000256" key="2">
    <source>
        <dbReference type="ARBA" id="ARBA00022741"/>
    </source>
</evidence>
<dbReference type="PANTHER" id="PTHR43289">
    <property type="entry name" value="MITOGEN-ACTIVATED PROTEIN KINASE KINASE KINASE 20-RELATED"/>
    <property type="match status" value="1"/>
</dbReference>
<keyword evidence="6" id="KW-0472">Membrane</keyword>
<keyword evidence="6" id="KW-1133">Transmembrane helix</keyword>
<evidence type="ECO:0000256" key="6">
    <source>
        <dbReference type="SAM" id="Phobius"/>
    </source>
</evidence>
<evidence type="ECO:0000313" key="9">
    <source>
        <dbReference type="Proteomes" id="UP001180754"/>
    </source>
</evidence>
<dbReference type="RefSeq" id="WP_311724269.1">
    <property type="nucleotide sequence ID" value="NZ_JAVRFD010000006.1"/>
</dbReference>
<dbReference type="PROSITE" id="PS50011">
    <property type="entry name" value="PROTEIN_KINASE_DOM"/>
    <property type="match status" value="1"/>
</dbReference>
<feature type="compositionally biased region" description="Low complexity" evidence="5">
    <location>
        <begin position="409"/>
        <end position="429"/>
    </location>
</feature>
<dbReference type="SUPFAM" id="SSF56112">
    <property type="entry name" value="Protein kinase-like (PK-like)"/>
    <property type="match status" value="1"/>
</dbReference>
<dbReference type="PANTHER" id="PTHR43289:SF34">
    <property type="entry name" value="SERINE_THREONINE-PROTEIN KINASE YBDM-RELATED"/>
    <property type="match status" value="1"/>
</dbReference>
<dbReference type="InterPro" id="IPR008271">
    <property type="entry name" value="Ser/Thr_kinase_AS"/>
</dbReference>
<dbReference type="EC" id="2.7.11.1" evidence="8"/>
<evidence type="ECO:0000313" key="8">
    <source>
        <dbReference type="EMBL" id="MDT0543856.1"/>
    </source>
</evidence>
<accession>A0ABU2XD83</accession>
<dbReference type="Pfam" id="PF00069">
    <property type="entry name" value="Pkinase"/>
    <property type="match status" value="1"/>
</dbReference>
<dbReference type="PROSITE" id="PS00108">
    <property type="entry name" value="PROTEIN_KINASE_ST"/>
    <property type="match status" value="1"/>
</dbReference>
<evidence type="ECO:0000256" key="3">
    <source>
        <dbReference type="ARBA" id="ARBA00022777"/>
    </source>
</evidence>
<keyword evidence="1 8" id="KW-0808">Transferase</keyword>
<keyword evidence="3 8" id="KW-0418">Kinase</keyword>
<keyword evidence="2" id="KW-0547">Nucleotide-binding</keyword>
<keyword evidence="6" id="KW-0812">Transmembrane</keyword>
<sequence length="589" mass="62394">MTGYGGGGEGLAPGGRVGPYRVLSVLAGGGMGRVYLARSPGGRLVALKTIREEGPISDAARQRFAREVRLARRVSGIYTANVMDADPDADVPWMATEYIAAPSLAHLVETCGPLPVPAVWWVGAGIAEALVNVHAAGLVHRDVKPSNVLLPEGGPRVIDFGISHAVDVTRTTATLGTIAFTSPEQARGEESSPASDVFSLGATMFCLAVGRPPYAETGEVLQLLGRVAQGRLDLTGLPAELDGPVRGCLAADPADRPSPRELLEVLAAELDAPTTATASDDTAWLPPNWLRAIDAFRERGSASAQEPGRESGPQSGTPAGSWGLVERGETAWPAEAAVLQDARTAPVPPPPPTRHHTVLTGPPRRASGPGRRKIVAAVAAIVVVLAAILAALTFDNFDKSDNRDKSKARASGSTSASPSSASPTSTADTAAEPALLTGECTDVFHDGSAWYPADKVPGPVDCAADDAYYKVVDRAEQREGMDCSQTWQIEWKPAEADRPALCMERLYRVGQCFPLHTDSWGEEIVEARVGARTPCGWQIPFTGRDWLKARIFKVLEGQDKVYADACGDDFGTYMVIVKPRELALCARET</sequence>
<keyword evidence="4" id="KW-0067">ATP-binding</keyword>
<organism evidence="8 9">
    <name type="scientific">Streptomyces lonegramiae</name>
    <dbReference type="NCBI Taxonomy" id="3075524"/>
    <lineage>
        <taxon>Bacteria</taxon>
        <taxon>Bacillati</taxon>
        <taxon>Actinomycetota</taxon>
        <taxon>Actinomycetes</taxon>
        <taxon>Kitasatosporales</taxon>
        <taxon>Streptomycetaceae</taxon>
        <taxon>Streptomyces</taxon>
    </lineage>
</organism>
<feature type="region of interest" description="Disordered" evidence="5">
    <location>
        <begin position="299"/>
        <end position="324"/>
    </location>
</feature>
<feature type="domain" description="Protein kinase" evidence="7">
    <location>
        <begin position="20"/>
        <end position="270"/>
    </location>
</feature>
<feature type="region of interest" description="Disordered" evidence="5">
    <location>
        <begin position="399"/>
        <end position="429"/>
    </location>
</feature>
<dbReference type="Proteomes" id="UP001180754">
    <property type="component" value="Unassembled WGS sequence"/>
</dbReference>
<feature type="transmembrane region" description="Helical" evidence="6">
    <location>
        <begin position="374"/>
        <end position="394"/>
    </location>
</feature>
<name>A0ABU2XD83_9ACTN</name>
<protein>
    <submittedName>
        <fullName evidence="8">Serine/threonine-protein kinase</fullName>
        <ecNumber evidence="8">2.7.11.1</ecNumber>
    </submittedName>
</protein>
<dbReference type="InterPro" id="IPR011009">
    <property type="entry name" value="Kinase-like_dom_sf"/>
</dbReference>
<comment type="caution">
    <text evidence="8">The sequence shown here is derived from an EMBL/GenBank/DDBJ whole genome shotgun (WGS) entry which is preliminary data.</text>
</comment>
<dbReference type="Gene3D" id="1.10.510.10">
    <property type="entry name" value="Transferase(Phosphotransferase) domain 1"/>
    <property type="match status" value="1"/>
</dbReference>
<keyword evidence="9" id="KW-1185">Reference proteome</keyword>
<evidence type="ECO:0000256" key="1">
    <source>
        <dbReference type="ARBA" id="ARBA00022679"/>
    </source>
</evidence>
<dbReference type="SMART" id="SM00220">
    <property type="entry name" value="S_TKc"/>
    <property type="match status" value="1"/>
</dbReference>
<dbReference type="EMBL" id="JAVRFD010000006">
    <property type="protein sequence ID" value="MDT0543856.1"/>
    <property type="molecule type" value="Genomic_DNA"/>
</dbReference>
<evidence type="ECO:0000259" key="7">
    <source>
        <dbReference type="PROSITE" id="PS50011"/>
    </source>
</evidence>
<dbReference type="Gene3D" id="3.30.200.20">
    <property type="entry name" value="Phosphorylase Kinase, domain 1"/>
    <property type="match status" value="1"/>
</dbReference>
<evidence type="ECO:0000256" key="5">
    <source>
        <dbReference type="SAM" id="MobiDB-lite"/>
    </source>
</evidence>
<dbReference type="InterPro" id="IPR000719">
    <property type="entry name" value="Prot_kinase_dom"/>
</dbReference>
<feature type="region of interest" description="Disordered" evidence="5">
    <location>
        <begin position="343"/>
        <end position="369"/>
    </location>
</feature>
<dbReference type="GO" id="GO:0004674">
    <property type="term" value="F:protein serine/threonine kinase activity"/>
    <property type="evidence" value="ECO:0007669"/>
    <property type="project" value="UniProtKB-EC"/>
</dbReference>
<reference evidence="8" key="1">
    <citation type="submission" date="2024-05" db="EMBL/GenBank/DDBJ databases">
        <title>30 novel species of actinomycetes from the DSMZ collection.</title>
        <authorList>
            <person name="Nouioui I."/>
        </authorList>
    </citation>
    <scope>NUCLEOTIDE SEQUENCE</scope>
    <source>
        <strain evidence="8">DSM 41529</strain>
    </source>
</reference>
<gene>
    <name evidence="8" type="ORF">RND15_14270</name>
</gene>
<proteinExistence type="predicted"/>
<evidence type="ECO:0000256" key="4">
    <source>
        <dbReference type="ARBA" id="ARBA00022840"/>
    </source>
</evidence>
<dbReference type="CDD" id="cd14014">
    <property type="entry name" value="STKc_PknB_like"/>
    <property type="match status" value="1"/>
</dbReference>